<evidence type="ECO:0000313" key="6">
    <source>
        <dbReference type="EMBL" id="MFD3264106.1"/>
    </source>
</evidence>
<organism evidence="6 7">
    <name type="scientific">Phenylobacterium ferrooxidans</name>
    <dbReference type="NCBI Taxonomy" id="2982689"/>
    <lineage>
        <taxon>Bacteria</taxon>
        <taxon>Pseudomonadati</taxon>
        <taxon>Pseudomonadota</taxon>
        <taxon>Alphaproteobacteria</taxon>
        <taxon>Caulobacterales</taxon>
        <taxon>Caulobacteraceae</taxon>
        <taxon>Phenylobacterium</taxon>
    </lineage>
</organism>
<accession>A0ABW6CQT2</accession>
<dbReference type="InterPro" id="IPR050309">
    <property type="entry name" value="Type-B_Carboxylest/Lipase"/>
</dbReference>
<dbReference type="InterPro" id="IPR019819">
    <property type="entry name" value="Carboxylesterase_B_CS"/>
</dbReference>
<keyword evidence="7" id="KW-1185">Reference proteome</keyword>
<sequence>MTVHDLSRRALIAGGLVLPSGVHAASASPVAETTNGPVRGHIDQGIKVFKGVRYGADTGPRRFRPPLAPPPWRKTLDATAYGPSAPQGGRDEERQSEDCLFLNVWTPGLRDGRRRPVMVYLHGGGYSSGSGSSPLYDGVRLCRRGEVVVVTINHRLNVLGYGFLAKLAGPDFADSGNAGMLDILLALAWVRDNAAEFGGDPGRVMVFGQSGGGAKIATMMAMPAAAGLFHSAATMSGQQVTASGPLHATERMGLFLAAVGLTPERAGEAATLPVGKLLEGLSVRDPFTPGGLYFGPVLDERSLTRHPFWPDAAPQGLKIPMIIGNTRDEVRAFVARTRPDPFAMGWDEVAGRIAPEMRVDIDPDHVVAEYRKLYPDYSPSEVFFAAITAGRSWRGAVIEAEERAQAGAPAWVYQLDLPSTVEGGRLRAMHTADIPLVFDNLAARGSPVAPSAAAQSVADAMSEAFIALAKTGNPNCEALPAWTPYDLSRRATMVFDAETRLVDDPRGAERRLFAKVPYIQPGT</sequence>
<protein>
    <recommendedName>
        <fullName evidence="3">Carboxylic ester hydrolase</fullName>
        <ecNumber evidence="3">3.1.1.-</ecNumber>
    </recommendedName>
</protein>
<feature type="signal peptide" evidence="3">
    <location>
        <begin position="1"/>
        <end position="24"/>
    </location>
</feature>
<evidence type="ECO:0000259" key="5">
    <source>
        <dbReference type="Pfam" id="PF00135"/>
    </source>
</evidence>
<dbReference type="PROSITE" id="PS00941">
    <property type="entry name" value="CARBOXYLESTERASE_B_2"/>
    <property type="match status" value="1"/>
</dbReference>
<dbReference type="SUPFAM" id="SSF53474">
    <property type="entry name" value="alpha/beta-Hydrolases"/>
    <property type="match status" value="1"/>
</dbReference>
<proteinExistence type="inferred from homology"/>
<gene>
    <name evidence="6" type="ORF">OCL97_09045</name>
</gene>
<dbReference type="Gene3D" id="3.40.50.1820">
    <property type="entry name" value="alpha/beta hydrolase"/>
    <property type="match status" value="1"/>
</dbReference>
<evidence type="ECO:0000256" key="2">
    <source>
        <dbReference type="ARBA" id="ARBA00022801"/>
    </source>
</evidence>
<comment type="similarity">
    <text evidence="1 3">Belongs to the type-B carboxylesterase/lipase family.</text>
</comment>
<evidence type="ECO:0000313" key="7">
    <source>
        <dbReference type="Proteomes" id="UP001598130"/>
    </source>
</evidence>
<dbReference type="PANTHER" id="PTHR11559">
    <property type="entry name" value="CARBOXYLESTERASE"/>
    <property type="match status" value="1"/>
</dbReference>
<dbReference type="InterPro" id="IPR002018">
    <property type="entry name" value="CarbesteraseB"/>
</dbReference>
<reference evidence="6 7" key="1">
    <citation type="submission" date="2022-09" db="EMBL/GenBank/DDBJ databases">
        <title>New species of Phenylobacterium.</title>
        <authorList>
            <person name="Mieszkin S."/>
        </authorList>
    </citation>
    <scope>NUCLEOTIDE SEQUENCE [LARGE SCALE GENOMIC DNA]</scope>
    <source>
        <strain evidence="6 7">HK31-G</strain>
    </source>
</reference>
<feature type="region of interest" description="Disordered" evidence="4">
    <location>
        <begin position="57"/>
        <end position="95"/>
    </location>
</feature>
<dbReference type="InterPro" id="IPR019826">
    <property type="entry name" value="Carboxylesterase_B_AS"/>
</dbReference>
<evidence type="ECO:0000256" key="3">
    <source>
        <dbReference type="RuleBase" id="RU361235"/>
    </source>
</evidence>
<name>A0ABW6CQT2_9CAUL</name>
<keyword evidence="3" id="KW-0732">Signal</keyword>
<evidence type="ECO:0000256" key="4">
    <source>
        <dbReference type="SAM" id="MobiDB-lite"/>
    </source>
</evidence>
<keyword evidence="2 3" id="KW-0378">Hydrolase</keyword>
<dbReference type="PROSITE" id="PS00122">
    <property type="entry name" value="CARBOXYLESTERASE_B_1"/>
    <property type="match status" value="1"/>
</dbReference>
<comment type="caution">
    <text evidence="6">The sequence shown here is derived from an EMBL/GenBank/DDBJ whole genome shotgun (WGS) entry which is preliminary data.</text>
</comment>
<dbReference type="RefSeq" id="WP_377369523.1">
    <property type="nucleotide sequence ID" value="NZ_JAOTJD010000014.1"/>
</dbReference>
<feature type="chain" id="PRO_5045002125" description="Carboxylic ester hydrolase" evidence="3">
    <location>
        <begin position="25"/>
        <end position="523"/>
    </location>
</feature>
<evidence type="ECO:0000256" key="1">
    <source>
        <dbReference type="ARBA" id="ARBA00005964"/>
    </source>
</evidence>
<dbReference type="EMBL" id="JAOTJD010000014">
    <property type="protein sequence ID" value="MFD3264106.1"/>
    <property type="molecule type" value="Genomic_DNA"/>
</dbReference>
<feature type="domain" description="Carboxylesterase type B" evidence="5">
    <location>
        <begin position="28"/>
        <end position="500"/>
    </location>
</feature>
<dbReference type="InterPro" id="IPR029058">
    <property type="entry name" value="AB_hydrolase_fold"/>
</dbReference>
<dbReference type="Pfam" id="PF00135">
    <property type="entry name" value="COesterase"/>
    <property type="match status" value="1"/>
</dbReference>
<dbReference type="Proteomes" id="UP001598130">
    <property type="component" value="Unassembled WGS sequence"/>
</dbReference>
<dbReference type="EC" id="3.1.1.-" evidence="3"/>